<name>A0A5E6TEQ8_PSEFL</name>
<dbReference type="SMART" id="SM01060">
    <property type="entry name" value="Catalase"/>
    <property type="match status" value="1"/>
</dbReference>
<feature type="binding site" description="axial binding residue" evidence="9">
    <location>
        <position position="358"/>
    </location>
    <ligand>
        <name>heme</name>
        <dbReference type="ChEBI" id="CHEBI:30413"/>
    </ligand>
    <ligandPart>
        <name>Fe</name>
        <dbReference type="ChEBI" id="CHEBI:18248"/>
    </ligandPart>
</feature>
<evidence type="ECO:0000313" key="13">
    <source>
        <dbReference type="Proteomes" id="UP000325607"/>
    </source>
</evidence>
<dbReference type="Pfam" id="PF00199">
    <property type="entry name" value="Catalase"/>
    <property type="match status" value="1"/>
</dbReference>
<dbReference type="PROSITE" id="PS51402">
    <property type="entry name" value="CATALASE_3"/>
    <property type="match status" value="1"/>
</dbReference>
<gene>
    <name evidence="12" type="primary">srpA</name>
    <name evidence="12" type="ORF">PS645_02688</name>
</gene>
<dbReference type="InterPro" id="IPR020835">
    <property type="entry name" value="Catalase_sf"/>
</dbReference>
<dbReference type="GO" id="GO:0042542">
    <property type="term" value="P:response to hydrogen peroxide"/>
    <property type="evidence" value="ECO:0007669"/>
    <property type="project" value="TreeGrafter"/>
</dbReference>
<accession>A0A5E6TEQ8</accession>
<dbReference type="Proteomes" id="UP000325607">
    <property type="component" value="Unassembled WGS sequence"/>
</dbReference>
<evidence type="ECO:0000256" key="7">
    <source>
        <dbReference type="PIRNR" id="PIRNR000296"/>
    </source>
</evidence>
<dbReference type="AlphaFoldDB" id="A0A5E6TEQ8"/>
<evidence type="ECO:0000256" key="4">
    <source>
        <dbReference type="ARBA" id="ARBA00022723"/>
    </source>
</evidence>
<evidence type="ECO:0000256" key="3">
    <source>
        <dbReference type="ARBA" id="ARBA00022617"/>
    </source>
</evidence>
<dbReference type="GO" id="GO:0042744">
    <property type="term" value="P:hydrogen peroxide catabolic process"/>
    <property type="evidence" value="ECO:0007669"/>
    <property type="project" value="TreeGrafter"/>
</dbReference>
<keyword evidence="2 7" id="KW-0575">Peroxidase</keyword>
<dbReference type="PANTHER" id="PTHR11465:SF9">
    <property type="entry name" value="CATALASE"/>
    <property type="match status" value="1"/>
</dbReference>
<evidence type="ECO:0000256" key="6">
    <source>
        <dbReference type="ARBA" id="ARBA00023004"/>
    </source>
</evidence>
<evidence type="ECO:0000256" key="9">
    <source>
        <dbReference type="PIRSR" id="PIRSR000296-2"/>
    </source>
</evidence>
<evidence type="ECO:0000256" key="5">
    <source>
        <dbReference type="ARBA" id="ARBA00023002"/>
    </source>
</evidence>
<dbReference type="InterPro" id="IPR024168">
    <property type="entry name" value="Catalase_SrpA-type_pred"/>
</dbReference>
<feature type="active site" evidence="8">
    <location>
        <position position="91"/>
    </location>
</feature>
<dbReference type="GO" id="GO:0005737">
    <property type="term" value="C:cytoplasm"/>
    <property type="evidence" value="ECO:0007669"/>
    <property type="project" value="TreeGrafter"/>
</dbReference>
<feature type="transmembrane region" description="Helical" evidence="10">
    <location>
        <begin position="38"/>
        <end position="59"/>
    </location>
</feature>
<keyword evidence="10" id="KW-1133">Transmembrane helix</keyword>
<dbReference type="EMBL" id="CABVGX010000019">
    <property type="protein sequence ID" value="VVM89283.1"/>
    <property type="molecule type" value="Genomic_DNA"/>
</dbReference>
<keyword evidence="3 7" id="KW-0349">Heme</keyword>
<dbReference type="SUPFAM" id="SSF56634">
    <property type="entry name" value="Heme-dependent catalase-like"/>
    <property type="match status" value="1"/>
</dbReference>
<keyword evidence="10" id="KW-0812">Transmembrane</keyword>
<dbReference type="CDD" id="cd08153">
    <property type="entry name" value="srpA_like"/>
    <property type="match status" value="1"/>
</dbReference>
<keyword evidence="4 7" id="KW-0479">Metal-binding</keyword>
<dbReference type="GO" id="GO:0004096">
    <property type="term" value="F:catalase activity"/>
    <property type="evidence" value="ECO:0007669"/>
    <property type="project" value="InterPro"/>
</dbReference>
<evidence type="ECO:0000256" key="2">
    <source>
        <dbReference type="ARBA" id="ARBA00022559"/>
    </source>
</evidence>
<dbReference type="GO" id="GO:0046872">
    <property type="term" value="F:metal ion binding"/>
    <property type="evidence" value="ECO:0007669"/>
    <property type="project" value="UniProtKB-KW"/>
</dbReference>
<protein>
    <recommendedName>
        <fullName evidence="7">Catalase-related peroxidase</fullName>
        <ecNumber evidence="7">1.11.1.-</ecNumber>
    </recommendedName>
</protein>
<dbReference type="Gene3D" id="2.40.180.10">
    <property type="entry name" value="Catalase core domain"/>
    <property type="match status" value="1"/>
</dbReference>
<reference evidence="12 13" key="1">
    <citation type="submission" date="2019-09" db="EMBL/GenBank/DDBJ databases">
        <authorList>
            <person name="Chandra G."/>
            <person name="Truman W A."/>
        </authorList>
    </citation>
    <scope>NUCLEOTIDE SEQUENCE [LARGE SCALE GENOMIC DNA]</scope>
    <source>
        <strain evidence="12">PS645</strain>
    </source>
</reference>
<evidence type="ECO:0000256" key="10">
    <source>
        <dbReference type="SAM" id="Phobius"/>
    </source>
</evidence>
<evidence type="ECO:0000256" key="8">
    <source>
        <dbReference type="PIRSR" id="PIRSR000296-1"/>
    </source>
</evidence>
<evidence type="ECO:0000256" key="1">
    <source>
        <dbReference type="ARBA" id="ARBA00005329"/>
    </source>
</evidence>
<evidence type="ECO:0000313" key="12">
    <source>
        <dbReference type="EMBL" id="VVM89283.1"/>
    </source>
</evidence>
<dbReference type="InterPro" id="IPR011614">
    <property type="entry name" value="Catalase_core"/>
</dbReference>
<keyword evidence="10" id="KW-0472">Membrane</keyword>
<comment type="function">
    <text evidence="7">Has an organic peroxide-dependent peroxidase activity.</text>
</comment>
<dbReference type="InterPro" id="IPR018028">
    <property type="entry name" value="Catalase"/>
</dbReference>
<dbReference type="SMR" id="A0A5E6TEQ8"/>
<feature type="domain" description="Catalase core" evidence="11">
    <location>
        <begin position="50"/>
        <end position="381"/>
    </location>
</feature>
<organism evidence="12 13">
    <name type="scientific">Pseudomonas fluorescens</name>
    <dbReference type="NCBI Taxonomy" id="294"/>
    <lineage>
        <taxon>Bacteria</taxon>
        <taxon>Pseudomonadati</taxon>
        <taxon>Pseudomonadota</taxon>
        <taxon>Gammaproteobacteria</taxon>
        <taxon>Pseudomonadales</taxon>
        <taxon>Pseudomonadaceae</taxon>
        <taxon>Pseudomonas</taxon>
    </lineage>
</organism>
<sequence>MRGVRLPVSSHLWPMALESFMVDRSSPPTRPPLSAASLTLRLAAIAVVIAAVAGAFAYVNGTFDPQRLTPTKLVNVLETNNGVHPGFRRNHSKGVCVIGYFESSGEARSYSTAQVFNEARTPVVGRFALPAGNPYAPDSSVPIRSLALRFTQANGQQWRTGMNSMPVFPVGTPEAFYQLQQAQSPDPATGKPNPAAVPAFFKSHPEAGPFLAWIKNAKPSASYVTETYNSVNAFYLIDAAGQKQAVRWSMVPVARDAAGATAPEGADFLEKDLQQRMGAGPLRWQLNLTLANPGDPVNDASKTWPQDRKVLNAGTLVLESAQPQLNGECRDINYDPLVLPSGIEGSDDPLLAARSAGYASSYLRRTSEVSQLPAAKQETQQ</sequence>
<dbReference type="PANTHER" id="PTHR11465">
    <property type="entry name" value="CATALASE"/>
    <property type="match status" value="1"/>
</dbReference>
<keyword evidence="6 7" id="KW-0408">Iron</keyword>
<proteinExistence type="inferred from homology"/>
<dbReference type="GO" id="GO:0020037">
    <property type="term" value="F:heme binding"/>
    <property type="evidence" value="ECO:0007669"/>
    <property type="project" value="InterPro"/>
</dbReference>
<dbReference type="Gene3D" id="1.20.1280.120">
    <property type="match status" value="1"/>
</dbReference>
<dbReference type="PIRSF" id="PIRSF000296">
    <property type="entry name" value="SrpA"/>
    <property type="match status" value="1"/>
</dbReference>
<comment type="cofactor">
    <cofactor evidence="7">
        <name>heme</name>
        <dbReference type="ChEBI" id="CHEBI:30413"/>
    </cofactor>
</comment>
<keyword evidence="5 7" id="KW-0560">Oxidoreductase</keyword>
<comment type="similarity">
    <text evidence="1 7">Belongs to the catalase family.</text>
</comment>
<evidence type="ECO:0000259" key="11">
    <source>
        <dbReference type="SMART" id="SM01060"/>
    </source>
</evidence>
<dbReference type="EC" id="1.11.1.-" evidence="7"/>